<name>A0A4U1F363_MONMO</name>
<dbReference type="AlphaFoldDB" id="A0A4U1F363"/>
<comment type="caution">
    <text evidence="1">The sequence shown here is derived from an EMBL/GenBank/DDBJ whole genome shotgun (WGS) entry which is preliminary data.</text>
</comment>
<organism evidence="1 2">
    <name type="scientific">Monodon monoceros</name>
    <name type="common">Narwhal</name>
    <name type="synonym">Ceratodon monodon</name>
    <dbReference type="NCBI Taxonomy" id="40151"/>
    <lineage>
        <taxon>Eukaryota</taxon>
        <taxon>Metazoa</taxon>
        <taxon>Chordata</taxon>
        <taxon>Craniata</taxon>
        <taxon>Vertebrata</taxon>
        <taxon>Euteleostomi</taxon>
        <taxon>Mammalia</taxon>
        <taxon>Eutheria</taxon>
        <taxon>Laurasiatheria</taxon>
        <taxon>Artiodactyla</taxon>
        <taxon>Whippomorpha</taxon>
        <taxon>Cetacea</taxon>
        <taxon>Odontoceti</taxon>
        <taxon>Monodontidae</taxon>
        <taxon>Monodon</taxon>
    </lineage>
</organism>
<reference evidence="2" key="1">
    <citation type="journal article" date="2019" name="IScience">
        <title>Narwhal Genome Reveals Long-Term Low Genetic Diversity despite Current Large Abundance Size.</title>
        <authorList>
            <person name="Westbury M.V."/>
            <person name="Petersen B."/>
            <person name="Garde E."/>
            <person name="Heide-Jorgensen M.P."/>
            <person name="Lorenzen E.D."/>
        </authorList>
    </citation>
    <scope>NUCLEOTIDE SEQUENCE [LARGE SCALE GENOMIC DNA]</scope>
</reference>
<proteinExistence type="predicted"/>
<evidence type="ECO:0000313" key="2">
    <source>
        <dbReference type="Proteomes" id="UP000308365"/>
    </source>
</evidence>
<gene>
    <name evidence="1" type="ORF">EI555_003770</name>
</gene>
<sequence>MNQPQRMAPVGTDKELSDLLDFSMLSTLLRSLDIGKEACAKNTASIWTSSSCGLKSPSASLSVPSRKGARLEAKALGAMFPLPVANGKSRPTSLAGAQFGS</sequence>
<dbReference type="EMBL" id="RWIC01000453">
    <property type="protein sequence ID" value="TKC43688.1"/>
    <property type="molecule type" value="Genomic_DNA"/>
</dbReference>
<feature type="non-terminal residue" evidence="1">
    <location>
        <position position="101"/>
    </location>
</feature>
<protein>
    <submittedName>
        <fullName evidence="1">Uncharacterized protein</fullName>
    </submittedName>
</protein>
<accession>A0A4U1F363</accession>
<dbReference type="Proteomes" id="UP000308365">
    <property type="component" value="Unassembled WGS sequence"/>
</dbReference>
<evidence type="ECO:0000313" key="1">
    <source>
        <dbReference type="EMBL" id="TKC43688.1"/>
    </source>
</evidence>